<dbReference type="Gramene" id="EFJ26945">
    <property type="protein sequence ID" value="EFJ26945"/>
    <property type="gene ID" value="SELMODRAFT_412484"/>
</dbReference>
<dbReference type="InterPro" id="IPR046960">
    <property type="entry name" value="PPR_At4g14850-like_plant"/>
</dbReference>
<dbReference type="InterPro" id="IPR046848">
    <property type="entry name" value="E_motif"/>
</dbReference>
<name>D8RLM2_SELML</name>
<protein>
    <recommendedName>
        <fullName evidence="3">Pentacotripeptide-repeat region of PRORP domain-containing protein</fullName>
    </recommendedName>
</protein>
<dbReference type="EMBL" id="GL377583">
    <property type="protein sequence ID" value="EFJ26945.1"/>
    <property type="molecule type" value="Genomic_DNA"/>
</dbReference>
<dbReference type="KEGG" id="smo:SELMODRAFT_412484"/>
<gene>
    <name evidence="1" type="ORF">SELMODRAFT_412484</name>
</gene>
<organism evidence="2">
    <name type="scientific">Selaginella moellendorffii</name>
    <name type="common">Spikemoss</name>
    <dbReference type="NCBI Taxonomy" id="88036"/>
    <lineage>
        <taxon>Eukaryota</taxon>
        <taxon>Viridiplantae</taxon>
        <taxon>Streptophyta</taxon>
        <taxon>Embryophyta</taxon>
        <taxon>Tracheophyta</taxon>
        <taxon>Lycopodiopsida</taxon>
        <taxon>Selaginellales</taxon>
        <taxon>Selaginellaceae</taxon>
        <taxon>Selaginella</taxon>
    </lineage>
</organism>
<dbReference type="PANTHER" id="PTHR47926">
    <property type="entry name" value="PENTATRICOPEPTIDE REPEAT-CONTAINING PROTEIN"/>
    <property type="match status" value="1"/>
</dbReference>
<dbReference type="eggNOG" id="KOG4197">
    <property type="taxonomic scope" value="Eukaryota"/>
</dbReference>
<dbReference type="AlphaFoldDB" id="D8RLM2"/>
<evidence type="ECO:0008006" key="3">
    <source>
        <dbReference type="Google" id="ProtNLM"/>
    </source>
</evidence>
<dbReference type="InParanoid" id="D8RLM2"/>
<sequence>MVDLIASAGKLDNAEKFAPLKPDQVIHSTMLGASKVHKDVERARKSTEHLMELMPDRSVAYVVLSNLYDEVGKKDEGAKIGRLMYKKNIRKEPALSSIAVKRRVHESFTGDMTNA</sequence>
<keyword evidence="2" id="KW-1185">Reference proteome</keyword>
<dbReference type="Proteomes" id="UP000001514">
    <property type="component" value="Unassembled WGS sequence"/>
</dbReference>
<dbReference type="Pfam" id="PF20431">
    <property type="entry name" value="E_motif"/>
    <property type="match status" value="1"/>
</dbReference>
<dbReference type="OMA" id="AYADEYI"/>
<proteinExistence type="predicted"/>
<evidence type="ECO:0000313" key="1">
    <source>
        <dbReference type="EMBL" id="EFJ26945.1"/>
    </source>
</evidence>
<accession>D8RLM2</accession>
<dbReference type="GO" id="GO:0009451">
    <property type="term" value="P:RNA modification"/>
    <property type="evidence" value="ECO:0007669"/>
    <property type="project" value="InterPro"/>
</dbReference>
<evidence type="ECO:0000313" key="2">
    <source>
        <dbReference type="Proteomes" id="UP000001514"/>
    </source>
</evidence>
<dbReference type="GO" id="GO:0003723">
    <property type="term" value="F:RNA binding"/>
    <property type="evidence" value="ECO:0007669"/>
    <property type="project" value="InterPro"/>
</dbReference>
<reference evidence="1 2" key="1">
    <citation type="journal article" date="2011" name="Science">
        <title>The Selaginella genome identifies genetic changes associated with the evolution of vascular plants.</title>
        <authorList>
            <person name="Banks J.A."/>
            <person name="Nishiyama T."/>
            <person name="Hasebe M."/>
            <person name="Bowman J.L."/>
            <person name="Gribskov M."/>
            <person name="dePamphilis C."/>
            <person name="Albert V.A."/>
            <person name="Aono N."/>
            <person name="Aoyama T."/>
            <person name="Ambrose B.A."/>
            <person name="Ashton N.W."/>
            <person name="Axtell M.J."/>
            <person name="Barker E."/>
            <person name="Barker M.S."/>
            <person name="Bennetzen J.L."/>
            <person name="Bonawitz N.D."/>
            <person name="Chapple C."/>
            <person name="Cheng C."/>
            <person name="Correa L.G."/>
            <person name="Dacre M."/>
            <person name="DeBarry J."/>
            <person name="Dreyer I."/>
            <person name="Elias M."/>
            <person name="Engstrom E.M."/>
            <person name="Estelle M."/>
            <person name="Feng L."/>
            <person name="Finet C."/>
            <person name="Floyd S.K."/>
            <person name="Frommer W.B."/>
            <person name="Fujita T."/>
            <person name="Gramzow L."/>
            <person name="Gutensohn M."/>
            <person name="Harholt J."/>
            <person name="Hattori M."/>
            <person name="Heyl A."/>
            <person name="Hirai T."/>
            <person name="Hiwatashi Y."/>
            <person name="Ishikawa M."/>
            <person name="Iwata M."/>
            <person name="Karol K.G."/>
            <person name="Koehler B."/>
            <person name="Kolukisaoglu U."/>
            <person name="Kubo M."/>
            <person name="Kurata T."/>
            <person name="Lalonde S."/>
            <person name="Li K."/>
            <person name="Li Y."/>
            <person name="Litt A."/>
            <person name="Lyons E."/>
            <person name="Manning G."/>
            <person name="Maruyama T."/>
            <person name="Michael T.P."/>
            <person name="Mikami K."/>
            <person name="Miyazaki S."/>
            <person name="Morinaga S."/>
            <person name="Murata T."/>
            <person name="Mueller-Roeber B."/>
            <person name="Nelson D.R."/>
            <person name="Obara M."/>
            <person name="Oguri Y."/>
            <person name="Olmstead R.G."/>
            <person name="Onodera N."/>
            <person name="Petersen B.L."/>
            <person name="Pils B."/>
            <person name="Prigge M."/>
            <person name="Rensing S.A."/>
            <person name="Riano-Pachon D.M."/>
            <person name="Roberts A.W."/>
            <person name="Sato Y."/>
            <person name="Scheller H.V."/>
            <person name="Schulz B."/>
            <person name="Schulz C."/>
            <person name="Shakirov E.V."/>
            <person name="Shibagaki N."/>
            <person name="Shinohara N."/>
            <person name="Shippen D.E."/>
            <person name="Soerensen I."/>
            <person name="Sotooka R."/>
            <person name="Sugimoto N."/>
            <person name="Sugita M."/>
            <person name="Sumikawa N."/>
            <person name="Tanurdzic M."/>
            <person name="Theissen G."/>
            <person name="Ulvskov P."/>
            <person name="Wakazuki S."/>
            <person name="Weng J.K."/>
            <person name="Willats W.W."/>
            <person name="Wipf D."/>
            <person name="Wolf P.G."/>
            <person name="Yang L."/>
            <person name="Zimmer A.D."/>
            <person name="Zhu Q."/>
            <person name="Mitros T."/>
            <person name="Hellsten U."/>
            <person name="Loque D."/>
            <person name="Otillar R."/>
            <person name="Salamov A."/>
            <person name="Schmutz J."/>
            <person name="Shapiro H."/>
            <person name="Lindquist E."/>
            <person name="Lucas S."/>
            <person name="Rokhsar D."/>
            <person name="Grigoriev I.V."/>
        </authorList>
    </citation>
    <scope>NUCLEOTIDE SEQUENCE [LARGE SCALE GENOMIC DNA]</scope>
</reference>
<dbReference type="HOGENOM" id="CLU_002706_40_3_1"/>